<organism evidence="1 2">
    <name type="scientific">Caldicellulosiruptor naganoensis</name>
    <dbReference type="NCBI Taxonomy" id="29324"/>
    <lineage>
        <taxon>Bacteria</taxon>
        <taxon>Bacillati</taxon>
        <taxon>Bacillota</taxon>
        <taxon>Bacillota incertae sedis</taxon>
        <taxon>Caldicellulosiruptorales</taxon>
        <taxon>Caldicellulosiruptoraceae</taxon>
        <taxon>Caldicellulosiruptor</taxon>
    </lineage>
</organism>
<protein>
    <submittedName>
        <fullName evidence="1">Class IIb bacteriocin, lactobin A/cerein 7B family</fullName>
    </submittedName>
</protein>
<keyword evidence="2" id="KW-1185">Reference proteome</keyword>
<reference evidence="1" key="1">
    <citation type="submission" date="2022-12" db="EMBL/GenBank/DDBJ databases">
        <authorList>
            <person name="Bing R.G."/>
            <person name="Willard D.J."/>
            <person name="Manesh M.J.H."/>
            <person name="Laemthong T."/>
            <person name="Crosby J.R."/>
            <person name="Kelly R.M."/>
        </authorList>
    </citation>
    <scope>NUCLEOTIDE SEQUENCE</scope>
    <source>
        <strain evidence="1">DSM 8991</strain>
    </source>
</reference>
<proteinExistence type="predicted"/>
<dbReference type="InterPro" id="IPR023991">
    <property type="entry name" value="Bacteriocin_IIb_lactobn/cerein"/>
</dbReference>
<dbReference type="EMBL" id="CP113864">
    <property type="protein sequence ID" value="WAM31711.1"/>
    <property type="molecule type" value="Genomic_DNA"/>
</dbReference>
<accession>A0ABY7BL11</accession>
<name>A0ABY7BL11_9FIRM</name>
<dbReference type="Proteomes" id="UP001164745">
    <property type="component" value="Chromosome"/>
</dbReference>
<sequence>MVNESIIKNGYFVELQNSEMEIVNGGWINTFINVAKWTFKVIEYLGIVDALREFGRGFIDGWNEATRR</sequence>
<evidence type="ECO:0000313" key="2">
    <source>
        <dbReference type="Proteomes" id="UP001164745"/>
    </source>
</evidence>
<gene>
    <name evidence="1" type="ORF">OTJ99_000148</name>
</gene>
<dbReference type="NCBIfam" id="TIGR03949">
    <property type="entry name" value="bact_IIb_cerein"/>
    <property type="match status" value="1"/>
</dbReference>
<evidence type="ECO:0000313" key="1">
    <source>
        <dbReference type="EMBL" id="WAM31711.1"/>
    </source>
</evidence>
<dbReference type="RefSeq" id="WP_045164527.1">
    <property type="nucleotide sequence ID" value="NZ_CP113864.1"/>
</dbReference>